<dbReference type="Proteomes" id="UP000284908">
    <property type="component" value="Unassembled WGS sequence"/>
</dbReference>
<accession>A0A419N9U5</accession>
<sequence>MGEIPSSEEEFKAQMREIENKINSSKDFFSTLNENKLTPQGIAEIIDVKKYDELTKDFEPIQYLVSFERRSEVFYALEYIDELKAETYEDYIDSGSDFLSVEEYESEKKEKIYSELFDISGTITRIMEGDNISIRHEDLQYSLGWQRQMPVKLIDMKHITFENRLNGHLGGMENEANNKLICEIISGNPTGADIKALREIRDGYGWPRYGLNQRVWAEVDLNTPDDILFDSFKKFVTEARGLSVFQDDSIPYSSFSDGVVKSSHINKWYSLRLLAYFDLKIISTVTNTKLTMKNYGDILFYDDYDVDTTEKVRKTVIPMANEVMGSGYLNNLLKKVLSEI</sequence>
<organism evidence="1 2">
    <name type="scientific">Rahnella woolbedingensis</name>
    <dbReference type="NCBI Taxonomy" id="1510574"/>
    <lineage>
        <taxon>Bacteria</taxon>
        <taxon>Pseudomonadati</taxon>
        <taxon>Pseudomonadota</taxon>
        <taxon>Gammaproteobacteria</taxon>
        <taxon>Enterobacterales</taxon>
        <taxon>Yersiniaceae</taxon>
        <taxon>Rahnella</taxon>
    </lineage>
</organism>
<name>A0A419N9U5_9GAMM</name>
<protein>
    <submittedName>
        <fullName evidence="1">Uncharacterized protein</fullName>
    </submittedName>
</protein>
<dbReference type="RefSeq" id="WP_120132664.1">
    <property type="nucleotide sequence ID" value="NZ_RAHH01000010.1"/>
</dbReference>
<reference evidence="1 2" key="1">
    <citation type="submission" date="2018-09" db="EMBL/GenBank/DDBJ databases">
        <authorList>
            <person name="Le Fleche-Mateos A."/>
        </authorList>
    </citation>
    <scope>NUCLEOTIDE SEQUENCE [LARGE SCALE GENOMIC DNA]</scope>
    <source>
        <strain evidence="1 2">DSM 27399</strain>
    </source>
</reference>
<dbReference type="AlphaFoldDB" id="A0A419N9U5"/>
<keyword evidence="2" id="KW-1185">Reference proteome</keyword>
<evidence type="ECO:0000313" key="1">
    <source>
        <dbReference type="EMBL" id="RJT44549.1"/>
    </source>
</evidence>
<proteinExistence type="predicted"/>
<dbReference type="OrthoDB" id="6506881at2"/>
<dbReference type="Pfam" id="PF19924">
    <property type="entry name" value="DUF6387"/>
    <property type="match status" value="1"/>
</dbReference>
<comment type="caution">
    <text evidence="1">The sequence shown here is derived from an EMBL/GenBank/DDBJ whole genome shotgun (WGS) entry which is preliminary data.</text>
</comment>
<dbReference type="EMBL" id="RAHH01000010">
    <property type="protein sequence ID" value="RJT44549.1"/>
    <property type="molecule type" value="Genomic_DNA"/>
</dbReference>
<evidence type="ECO:0000313" key="2">
    <source>
        <dbReference type="Proteomes" id="UP000284908"/>
    </source>
</evidence>
<dbReference type="InterPro" id="IPR045664">
    <property type="entry name" value="DUF6387"/>
</dbReference>
<gene>
    <name evidence="1" type="ORF">D6C13_10300</name>
</gene>